<dbReference type="PANTHER" id="PTHR14379:SF3">
    <property type="entry name" value="MEIOSIS REGULATOR AND MRNA STABILITY FACTOR 1"/>
    <property type="match status" value="1"/>
</dbReference>
<evidence type="ECO:0000256" key="2">
    <source>
        <dbReference type="SAM" id="MobiDB-lite"/>
    </source>
</evidence>
<feature type="compositionally biased region" description="Polar residues" evidence="2">
    <location>
        <begin position="437"/>
        <end position="465"/>
    </location>
</feature>
<organism evidence="5 6">
    <name type="scientific">Asparagus officinalis</name>
    <name type="common">Garden asparagus</name>
    <dbReference type="NCBI Taxonomy" id="4686"/>
    <lineage>
        <taxon>Eukaryota</taxon>
        <taxon>Viridiplantae</taxon>
        <taxon>Streptophyta</taxon>
        <taxon>Embryophyta</taxon>
        <taxon>Tracheophyta</taxon>
        <taxon>Spermatophyta</taxon>
        <taxon>Magnoliopsida</taxon>
        <taxon>Liliopsida</taxon>
        <taxon>Asparagales</taxon>
        <taxon>Asparagaceae</taxon>
        <taxon>Asparagoideae</taxon>
        <taxon>Asparagus</taxon>
    </lineage>
</organism>
<dbReference type="Gene3D" id="3.40.50.1010">
    <property type="entry name" value="5'-nuclease"/>
    <property type="match status" value="1"/>
</dbReference>
<feature type="region of interest" description="Disordered" evidence="2">
    <location>
        <begin position="435"/>
        <end position="539"/>
    </location>
</feature>
<protein>
    <recommendedName>
        <fullName evidence="4">X8 domain-containing protein</fullName>
    </recommendedName>
</protein>
<dbReference type="InterPro" id="IPR024768">
    <property type="entry name" value="Marf1"/>
</dbReference>
<name>A0A5P1FQ61_ASPOF</name>
<feature type="domain" description="X8" evidence="4">
    <location>
        <begin position="147"/>
        <end position="217"/>
    </location>
</feature>
<dbReference type="SMART" id="SM00768">
    <property type="entry name" value="X8"/>
    <property type="match status" value="1"/>
</dbReference>
<dbReference type="InterPro" id="IPR012946">
    <property type="entry name" value="X8"/>
</dbReference>
<feature type="compositionally biased region" description="Low complexity" evidence="2">
    <location>
        <begin position="146"/>
        <end position="160"/>
    </location>
</feature>
<feature type="compositionally biased region" description="Basic and acidic residues" evidence="2">
    <location>
        <begin position="343"/>
        <end position="353"/>
    </location>
</feature>
<feature type="compositionally biased region" description="Pro residues" evidence="2">
    <location>
        <begin position="134"/>
        <end position="145"/>
    </location>
</feature>
<feature type="compositionally biased region" description="Low complexity" evidence="2">
    <location>
        <begin position="92"/>
        <end position="102"/>
    </location>
</feature>
<evidence type="ECO:0000259" key="4">
    <source>
        <dbReference type="SMART" id="SM00768"/>
    </source>
</evidence>
<feature type="chain" id="PRO_5024286413" description="X8 domain-containing protein" evidence="3">
    <location>
        <begin position="27"/>
        <end position="749"/>
    </location>
</feature>
<feature type="compositionally biased region" description="Low complexity" evidence="2">
    <location>
        <begin position="73"/>
        <end position="85"/>
    </location>
</feature>
<evidence type="ECO:0000256" key="3">
    <source>
        <dbReference type="SAM" id="SignalP"/>
    </source>
</evidence>
<feature type="region of interest" description="Disordered" evidence="2">
    <location>
        <begin position="73"/>
        <end position="102"/>
    </location>
</feature>
<dbReference type="EMBL" id="CM007382">
    <property type="protein sequence ID" value="ONK78800.1"/>
    <property type="molecule type" value="Genomic_DNA"/>
</dbReference>
<dbReference type="PANTHER" id="PTHR14379">
    <property type="entry name" value="LIMKAIN B LKAP"/>
    <property type="match status" value="1"/>
</dbReference>
<dbReference type="Pfam" id="PF01936">
    <property type="entry name" value="NYN"/>
    <property type="match status" value="1"/>
</dbReference>
<evidence type="ECO:0000313" key="6">
    <source>
        <dbReference type="Proteomes" id="UP000243459"/>
    </source>
</evidence>
<reference evidence="6" key="1">
    <citation type="journal article" date="2017" name="Nat. Commun.">
        <title>The asparagus genome sheds light on the origin and evolution of a young Y chromosome.</title>
        <authorList>
            <person name="Harkess A."/>
            <person name="Zhou J."/>
            <person name="Xu C."/>
            <person name="Bowers J.E."/>
            <person name="Van der Hulst R."/>
            <person name="Ayyampalayam S."/>
            <person name="Mercati F."/>
            <person name="Riccardi P."/>
            <person name="McKain M.R."/>
            <person name="Kakrana A."/>
            <person name="Tang H."/>
            <person name="Ray J."/>
            <person name="Groenendijk J."/>
            <person name="Arikit S."/>
            <person name="Mathioni S.M."/>
            <person name="Nakano M."/>
            <person name="Shan H."/>
            <person name="Telgmann-Rauber A."/>
            <person name="Kanno A."/>
            <person name="Yue Z."/>
            <person name="Chen H."/>
            <person name="Li W."/>
            <person name="Chen Y."/>
            <person name="Xu X."/>
            <person name="Zhang Y."/>
            <person name="Luo S."/>
            <person name="Chen H."/>
            <person name="Gao J."/>
            <person name="Mao Z."/>
            <person name="Pires J.C."/>
            <person name="Luo M."/>
            <person name="Kudrna D."/>
            <person name="Wing R.A."/>
            <person name="Meyers B.C."/>
            <person name="Yi K."/>
            <person name="Kong H."/>
            <person name="Lavrijsen P."/>
            <person name="Sunseri F."/>
            <person name="Falavigna A."/>
            <person name="Ye Y."/>
            <person name="Leebens-Mack J.H."/>
            <person name="Chen G."/>
        </authorList>
    </citation>
    <scope>NUCLEOTIDE SEQUENCE [LARGE SCALE GENOMIC DNA]</scope>
    <source>
        <strain evidence="6">cv. DH0086</strain>
    </source>
</reference>
<proteinExistence type="predicted"/>
<keyword evidence="6" id="KW-1185">Reference proteome</keyword>
<dbReference type="Pfam" id="PF07983">
    <property type="entry name" value="X8"/>
    <property type="match status" value="1"/>
</dbReference>
<dbReference type="Pfam" id="PF14418">
    <property type="entry name" value="OHA"/>
    <property type="match status" value="1"/>
</dbReference>
<dbReference type="GO" id="GO:0010468">
    <property type="term" value="P:regulation of gene expression"/>
    <property type="evidence" value="ECO:0007669"/>
    <property type="project" value="InterPro"/>
</dbReference>
<dbReference type="Pfam" id="PF24620">
    <property type="entry name" value="DUF7625"/>
    <property type="match status" value="1"/>
</dbReference>
<dbReference type="Gramene" id="ONK78800">
    <property type="protein sequence ID" value="ONK78800"/>
    <property type="gene ID" value="A4U43_C02F22560"/>
</dbReference>
<feature type="compositionally biased region" description="Polar residues" evidence="2">
    <location>
        <begin position="487"/>
        <end position="498"/>
    </location>
</feature>
<dbReference type="AlphaFoldDB" id="A0A5P1FQ61"/>
<dbReference type="InterPro" id="IPR056042">
    <property type="entry name" value="DUF7625"/>
</dbReference>
<feature type="region of interest" description="Disordered" evidence="2">
    <location>
        <begin position="133"/>
        <end position="160"/>
    </location>
</feature>
<dbReference type="GO" id="GO:0005777">
    <property type="term" value="C:peroxisome"/>
    <property type="evidence" value="ECO:0007669"/>
    <property type="project" value="InterPro"/>
</dbReference>
<sequence length="749" mass="81184">MSVEVEIKGLSVAFLLLSLRVWGCSGFSLDATQSEEKKLEWEEEVVFPTSRRQLLDKKHVIIHDTVSPIMVPSTEPSPVTVTVPSTNPPNVLPTTSPITVPSTNPTNSPITFPSTNPTTPPVTVPVTNPVTNPTTPPVTTVPPAVPVTNPVTTPATNPVNPIRTELTSGSCYNPNSLQAHASYAFNSYYQKNPAPTSCDFGGAATLVTANPRVKDASDKKILVDMLFWAVDNPAPANYLLISGDRDFSNALHQLRMRRYNILLAHAPNVSQALVAAARSVWLWSSLLAGGLPLNKSEPSYLGNAFGSKTSEASNKTVGEPACNDISNVRAEADNHFKGNKQTRKNEALPKGDISKTSSLPENKEGHSIQFQKQMSMPIMSSSEERERIQLMDTTVSSSYSSIQKPSNVPRVSYQSEGRKFNKAPHEFFMANKPRASVGSSNQSHPCGPVNNGNNIFSNTPPQNCQPLRPSAIPPSQPHSSHYDNYGSYPSPQQQSTTPFRPGPPPDFSRHASEYPSHGYQNGPFPPQGSGPPGYMQNGLPFYREKGHGPQFNAMNSNISCNANMGSPGWMSSSSVLSLTGNIQGALSILKANKMTPTEANIADCIRYGMGIHNFNVKMALNCAVDNNMVVMHKLGANLPFYIGKHDKLWKCVNPLDSNVGHPKATWDAIQNFLSSPRGQSAISSTECRYHAATVLKKECLEHLPLGDILQILHVIVQAKNWIVPGFHGWQPLAFTLKVGADSKAGVGIS</sequence>
<keyword evidence="1 3" id="KW-0732">Signal</keyword>
<gene>
    <name evidence="5" type="ORF">A4U43_C02F22560</name>
</gene>
<feature type="compositionally biased region" description="Polar residues" evidence="2">
    <location>
        <begin position="395"/>
        <end position="406"/>
    </location>
</feature>
<accession>A0A5P1FQ61</accession>
<dbReference type="GO" id="GO:0004540">
    <property type="term" value="F:RNA nuclease activity"/>
    <property type="evidence" value="ECO:0007669"/>
    <property type="project" value="InterPro"/>
</dbReference>
<evidence type="ECO:0000313" key="5">
    <source>
        <dbReference type="EMBL" id="ONK78800.1"/>
    </source>
</evidence>
<evidence type="ECO:0000256" key="1">
    <source>
        <dbReference type="ARBA" id="ARBA00022729"/>
    </source>
</evidence>
<feature type="region of interest" description="Disordered" evidence="2">
    <location>
        <begin position="332"/>
        <end position="368"/>
    </location>
</feature>
<dbReference type="Proteomes" id="UP000243459">
    <property type="component" value="Chromosome 2"/>
</dbReference>
<feature type="region of interest" description="Disordered" evidence="2">
    <location>
        <begin position="395"/>
        <end position="417"/>
    </location>
</feature>
<feature type="signal peptide" evidence="3">
    <location>
        <begin position="1"/>
        <end position="26"/>
    </location>
</feature>
<dbReference type="InterPro" id="IPR025677">
    <property type="entry name" value="OST-HTH-assoc_dom"/>
</dbReference>
<dbReference type="InterPro" id="IPR021139">
    <property type="entry name" value="NYN"/>
</dbReference>
<dbReference type="CDD" id="cd10910">
    <property type="entry name" value="PIN_limkain_b1_N_like"/>
    <property type="match status" value="1"/>
</dbReference>